<dbReference type="Proteomes" id="UP000244309">
    <property type="component" value="Unassembled WGS sequence"/>
</dbReference>
<dbReference type="GeneID" id="37010011"/>
<comment type="caution">
    <text evidence="3">The sequence shown here is derived from an EMBL/GenBank/DDBJ whole genome shotgun (WGS) entry which is preliminary data.</text>
</comment>
<keyword evidence="1" id="KW-0175">Coiled coil</keyword>
<reference evidence="3 4" key="1">
    <citation type="submission" date="2017-12" db="EMBL/GenBank/DDBJ databases">
        <title>Genome Sequence of a Multidrug-Resistant Candida haemulonii Isolate from a Patient with Chronic Leg Ulcers in Israel.</title>
        <authorList>
            <person name="Chow N.A."/>
            <person name="Gade L."/>
            <person name="Batra D."/>
            <person name="Rowe L.A."/>
            <person name="Ben-Ami R."/>
            <person name="Loparev V.N."/>
            <person name="Litvintseva A.P."/>
        </authorList>
    </citation>
    <scope>NUCLEOTIDE SEQUENCE [LARGE SCALE GENOMIC DNA]</scope>
    <source>
        <strain evidence="3 4">B11899</strain>
    </source>
</reference>
<dbReference type="AlphaFoldDB" id="A0A2V1AW38"/>
<sequence>MAAPPQSKSHSVSGETDFKSPSTHSKRSLLRAEVTYRPSPVKNARNLYYTYFLSPGDEILSWKCISEKEHHKTVAEVTIRLGSHRTPPNKEILDRAHRNAMKVWENLPLEILQKQFEKLEFRHVHAEAEELNAKWKARNAAIREKYAPTPENGPKNP</sequence>
<gene>
    <name evidence="3" type="ORF">CXQ85_004681</name>
</gene>
<keyword evidence="4" id="KW-1185">Reference proteome</keyword>
<feature type="compositionally biased region" description="Polar residues" evidence="2">
    <location>
        <begin position="1"/>
        <end position="23"/>
    </location>
</feature>
<protein>
    <submittedName>
        <fullName evidence="3">Uncharacterized protein</fullName>
    </submittedName>
</protein>
<feature type="coiled-coil region" evidence="1">
    <location>
        <begin position="109"/>
        <end position="145"/>
    </location>
</feature>
<evidence type="ECO:0000256" key="2">
    <source>
        <dbReference type="SAM" id="MobiDB-lite"/>
    </source>
</evidence>
<name>A0A2V1AW38_9ASCO</name>
<accession>A0A2V1AW38</accession>
<evidence type="ECO:0000313" key="4">
    <source>
        <dbReference type="Proteomes" id="UP000244309"/>
    </source>
</evidence>
<feature type="region of interest" description="Disordered" evidence="2">
    <location>
        <begin position="1"/>
        <end position="31"/>
    </location>
</feature>
<evidence type="ECO:0000256" key="1">
    <source>
        <dbReference type="SAM" id="Coils"/>
    </source>
</evidence>
<dbReference type="EMBL" id="PKFO01000006">
    <property type="protein sequence ID" value="PVH22014.1"/>
    <property type="molecule type" value="Genomic_DNA"/>
</dbReference>
<proteinExistence type="predicted"/>
<organism evidence="3 4">
    <name type="scientific">Candidozyma haemuli</name>
    <dbReference type="NCBI Taxonomy" id="45357"/>
    <lineage>
        <taxon>Eukaryota</taxon>
        <taxon>Fungi</taxon>
        <taxon>Dikarya</taxon>
        <taxon>Ascomycota</taxon>
        <taxon>Saccharomycotina</taxon>
        <taxon>Pichiomycetes</taxon>
        <taxon>Metschnikowiaceae</taxon>
        <taxon>Candidozyma</taxon>
    </lineage>
</organism>
<dbReference type="VEuPathDB" id="FungiDB:CXQ85_004681"/>
<dbReference type="RefSeq" id="XP_025342954.1">
    <property type="nucleotide sequence ID" value="XM_025488292.1"/>
</dbReference>
<evidence type="ECO:0000313" key="3">
    <source>
        <dbReference type="EMBL" id="PVH22014.1"/>
    </source>
</evidence>